<dbReference type="InterPro" id="IPR018679">
    <property type="entry name" value="DUF2161"/>
</dbReference>
<comment type="caution">
    <text evidence="1">The sequence shown here is derived from an EMBL/GenBank/DDBJ whole genome shotgun (WGS) entry which is preliminary data.</text>
</comment>
<keyword evidence="2" id="KW-1185">Reference proteome</keyword>
<protein>
    <submittedName>
        <fullName evidence="1">Uncharacterized protein</fullName>
    </submittedName>
</protein>
<reference evidence="1 2" key="1">
    <citation type="submission" date="2018-12" db="EMBL/GenBank/DDBJ databases">
        <title>Bacillus yapensis draft genome sequence.</title>
        <authorList>
            <person name="Yu L."/>
            <person name="Xu X."/>
            <person name="Tang X."/>
        </authorList>
    </citation>
    <scope>NUCLEOTIDE SEQUENCE [LARGE SCALE GENOMIC DNA]</scope>
    <source>
        <strain evidence="1 2">XXST-01</strain>
    </source>
</reference>
<dbReference type="RefSeq" id="WP_126407527.1">
    <property type="nucleotide sequence ID" value="NZ_RXNT01000004.1"/>
</dbReference>
<dbReference type="OrthoDB" id="9795163at2"/>
<accession>A0A431WER5</accession>
<sequence>MDRKNKLYEVDLFKPVQKHFNSLGYEVYGEVNDCDVVAVKDEELVIIELKLNLNVDLLIQAANRQRLTDQVYIAIPKPKYKRNSKKWHDMCHLIKKLELGLIMVTFLKTSAKLEVIFPPGPFNSRYSVQSYKRKRQKLLEEIQGRNLNDNVGGSNKTKLMTAYKESCIHIAYCLQKYGPLAPKTLRQMGTGEKTLSILHQNYYGWFKKVERGIYTLSEQGKRELKEFPQAIDYYASKTDELDTKNP</sequence>
<dbReference type="Pfam" id="PF09929">
    <property type="entry name" value="DUF2161"/>
    <property type="match status" value="1"/>
</dbReference>
<dbReference type="Proteomes" id="UP000271374">
    <property type="component" value="Unassembled WGS sequence"/>
</dbReference>
<organism evidence="1 2">
    <name type="scientific">Bacillus yapensis</name>
    <dbReference type="NCBI Taxonomy" id="2492960"/>
    <lineage>
        <taxon>Bacteria</taxon>
        <taxon>Bacillati</taxon>
        <taxon>Bacillota</taxon>
        <taxon>Bacilli</taxon>
        <taxon>Bacillales</taxon>
        <taxon>Bacillaceae</taxon>
        <taxon>Bacillus</taxon>
    </lineage>
</organism>
<name>A0A431WER5_9BACI</name>
<evidence type="ECO:0000313" key="1">
    <source>
        <dbReference type="EMBL" id="RTR33855.1"/>
    </source>
</evidence>
<gene>
    <name evidence="1" type="ORF">EKG37_06435</name>
</gene>
<dbReference type="EMBL" id="RXNT01000004">
    <property type="protein sequence ID" value="RTR33855.1"/>
    <property type="molecule type" value="Genomic_DNA"/>
</dbReference>
<dbReference type="AlphaFoldDB" id="A0A431WER5"/>
<proteinExistence type="predicted"/>
<evidence type="ECO:0000313" key="2">
    <source>
        <dbReference type="Proteomes" id="UP000271374"/>
    </source>
</evidence>